<dbReference type="STRING" id="413882.AAW51_3989"/>
<evidence type="ECO:0008006" key="3">
    <source>
        <dbReference type="Google" id="ProtNLM"/>
    </source>
</evidence>
<keyword evidence="2" id="KW-1185">Reference proteome</keyword>
<dbReference type="Proteomes" id="UP000035352">
    <property type="component" value="Chromosome"/>
</dbReference>
<gene>
    <name evidence="1" type="ORF">AAW51_3989</name>
</gene>
<name>A0A0G3BVX3_9BURK</name>
<organism evidence="1 2">
    <name type="scientific">Caldimonas brevitalea</name>
    <dbReference type="NCBI Taxonomy" id="413882"/>
    <lineage>
        <taxon>Bacteria</taxon>
        <taxon>Pseudomonadati</taxon>
        <taxon>Pseudomonadota</taxon>
        <taxon>Betaproteobacteria</taxon>
        <taxon>Burkholderiales</taxon>
        <taxon>Sphaerotilaceae</taxon>
        <taxon>Caldimonas</taxon>
    </lineage>
</organism>
<proteinExistence type="predicted"/>
<dbReference type="KEGG" id="pbh:AAW51_3989"/>
<accession>A0A0G3BVX3</accession>
<evidence type="ECO:0000313" key="1">
    <source>
        <dbReference type="EMBL" id="AKJ30680.1"/>
    </source>
</evidence>
<dbReference type="PATRIC" id="fig|413882.6.peg.4165"/>
<dbReference type="AlphaFoldDB" id="A0A0G3BVX3"/>
<evidence type="ECO:0000313" key="2">
    <source>
        <dbReference type="Proteomes" id="UP000035352"/>
    </source>
</evidence>
<dbReference type="RefSeq" id="WP_047195997.1">
    <property type="nucleotide sequence ID" value="NZ_CP011371.1"/>
</dbReference>
<sequence length="145" mass="15559">MTSVRERLLRAVLARLSAAVAPVPVLRAPTSPVRRDDSPALLLFPETDAVTGHANALVDRALTFRLVAIARGIPDLDSAFDVADRLVVAAHAALFADPNLGGLAIALREIDSEWDAEDADAGAVAMPVRYEIRYRTHAQDLTRPG</sequence>
<dbReference type="OrthoDB" id="6057762at2"/>
<reference evidence="1 2" key="1">
    <citation type="submission" date="2015-05" db="EMBL/GenBank/DDBJ databases">
        <authorList>
            <person name="Tang B."/>
            <person name="Yu Y."/>
        </authorList>
    </citation>
    <scope>NUCLEOTIDE SEQUENCE [LARGE SCALE GENOMIC DNA]</scope>
    <source>
        <strain evidence="1 2">DSM 7029</strain>
    </source>
</reference>
<protein>
    <recommendedName>
        <fullName evidence="3">DUF3168 domain-containing protein</fullName>
    </recommendedName>
</protein>
<dbReference type="EMBL" id="CP011371">
    <property type="protein sequence ID" value="AKJ30680.1"/>
    <property type="molecule type" value="Genomic_DNA"/>
</dbReference>